<evidence type="ECO:0000256" key="10">
    <source>
        <dbReference type="ARBA" id="ARBA00023136"/>
    </source>
</evidence>
<comment type="function">
    <text evidence="11">Component of the ubiquinol-cytochrome c oxidoreductase, a multisubunit transmembrane complex that is part of the mitochondrial electron transport chain which drives oxidative phosphorylation. The complex plays an important role in the uptake of multiple carbon sources present in different host niches.</text>
</comment>
<evidence type="ECO:0000256" key="4">
    <source>
        <dbReference type="ARBA" id="ARBA00022660"/>
    </source>
</evidence>
<gene>
    <name evidence="12 14" type="ORF">P152DRAFT_480287</name>
</gene>
<reference evidence="12 14" key="1">
    <citation type="submission" date="2020-01" db="EMBL/GenBank/DDBJ databases">
        <authorList>
            <consortium name="DOE Joint Genome Institute"/>
            <person name="Haridas S."/>
            <person name="Albert R."/>
            <person name="Binder M."/>
            <person name="Bloem J."/>
            <person name="Labutti K."/>
            <person name="Salamov A."/>
            <person name="Andreopoulos B."/>
            <person name="Baker S.E."/>
            <person name="Barry K."/>
            <person name="Bills G."/>
            <person name="Bluhm B.H."/>
            <person name="Cannon C."/>
            <person name="Castanera R."/>
            <person name="Culley D.E."/>
            <person name="Daum C."/>
            <person name="Ezra D."/>
            <person name="Gonzalez J.B."/>
            <person name="Henrissat B."/>
            <person name="Kuo A."/>
            <person name="Liang C."/>
            <person name="Lipzen A."/>
            <person name="Lutzoni F."/>
            <person name="Magnuson J."/>
            <person name="Mondo S."/>
            <person name="Nolan M."/>
            <person name="Ohm R."/>
            <person name="Pangilinan J."/>
            <person name="Park H.-J."/>
            <person name="Ramirez L."/>
            <person name="Alfaro M."/>
            <person name="Sun H."/>
            <person name="Tritt A."/>
            <person name="Yoshinaga Y."/>
            <person name="Zwiers L.-H."/>
            <person name="Turgeon B.G."/>
            <person name="Goodwin S.B."/>
            <person name="Spatafora J.W."/>
            <person name="Crous P.W."/>
            <person name="Grigoriev I.V."/>
        </authorList>
    </citation>
    <scope>NUCLEOTIDE SEQUENCE</scope>
    <source>
        <strain evidence="12 14">CBS 781.70</strain>
    </source>
</reference>
<dbReference type="InterPro" id="IPR004205">
    <property type="entry name" value="Cyt_bc1_su8"/>
</dbReference>
<dbReference type="GO" id="GO:0005743">
    <property type="term" value="C:mitochondrial inner membrane"/>
    <property type="evidence" value="ECO:0007669"/>
    <property type="project" value="UniProtKB-SubCell"/>
</dbReference>
<evidence type="ECO:0000256" key="3">
    <source>
        <dbReference type="ARBA" id="ARBA00022448"/>
    </source>
</evidence>
<keyword evidence="4 11" id="KW-0679">Respiratory chain</keyword>
<evidence type="ECO:0000256" key="2">
    <source>
        <dbReference type="ARBA" id="ARBA00007668"/>
    </source>
</evidence>
<evidence type="ECO:0000256" key="9">
    <source>
        <dbReference type="ARBA" id="ARBA00023128"/>
    </source>
</evidence>
<comment type="subcellular location">
    <subcellularLocation>
        <location evidence="1 11">Mitochondrion inner membrane</location>
        <topology evidence="1 11">Single-pass membrane protein</topology>
    </subcellularLocation>
</comment>
<dbReference type="InterPro" id="IPR036642">
    <property type="entry name" value="Cyt_bc1_su8_sf"/>
</dbReference>
<reference evidence="14" key="3">
    <citation type="submission" date="2025-04" db="UniProtKB">
        <authorList>
            <consortium name="RefSeq"/>
        </authorList>
    </citation>
    <scope>IDENTIFICATION</scope>
    <source>
        <strain evidence="14">CBS 781.70</strain>
    </source>
</reference>
<evidence type="ECO:0000313" key="12">
    <source>
        <dbReference type="EMBL" id="KAF1815225.1"/>
    </source>
</evidence>
<keyword evidence="5" id="KW-0812">Transmembrane</keyword>
<keyword evidence="9 11" id="KW-0496">Mitochondrion</keyword>
<name>A0A6G1GAX7_9PEZI</name>
<proteinExistence type="inferred from homology"/>
<accession>A0A6G1GAX7</accession>
<evidence type="ECO:0000313" key="14">
    <source>
        <dbReference type="RefSeq" id="XP_033536856.1"/>
    </source>
</evidence>
<dbReference type="EMBL" id="ML975152">
    <property type="protein sequence ID" value="KAF1815225.1"/>
    <property type="molecule type" value="Genomic_DNA"/>
</dbReference>
<keyword evidence="13" id="KW-1185">Reference proteome</keyword>
<dbReference type="RefSeq" id="XP_033536856.1">
    <property type="nucleotide sequence ID" value="XM_033681756.1"/>
</dbReference>
<organism evidence="12">
    <name type="scientific">Eremomyces bilateralis CBS 781.70</name>
    <dbReference type="NCBI Taxonomy" id="1392243"/>
    <lineage>
        <taxon>Eukaryota</taxon>
        <taxon>Fungi</taxon>
        <taxon>Dikarya</taxon>
        <taxon>Ascomycota</taxon>
        <taxon>Pezizomycotina</taxon>
        <taxon>Dothideomycetes</taxon>
        <taxon>Dothideomycetes incertae sedis</taxon>
        <taxon>Eremomycetales</taxon>
        <taxon>Eremomycetaceae</taxon>
        <taxon>Eremomyces</taxon>
    </lineage>
</organism>
<evidence type="ECO:0000256" key="11">
    <source>
        <dbReference type="RuleBase" id="RU368118"/>
    </source>
</evidence>
<keyword evidence="3 11" id="KW-0813">Transport</keyword>
<sequence length="96" mass="10799">MGGIHGGMEAKWLGWWGSLGSMSQKGVTTYTVAPNRMRPLAGTLHAAFFNTFRRSRNQILYVLPPFIVGYYAMDWATKKNEWLNSKEGRAATGEEE</sequence>
<dbReference type="OrthoDB" id="6683853at2759"/>
<keyword evidence="10" id="KW-0472">Membrane</keyword>
<dbReference type="PANTHER" id="PTHR12119:SF2">
    <property type="entry name" value="CYTOCHROME B-C1 COMPLEX SUBUNIT 8"/>
    <property type="match status" value="1"/>
</dbReference>
<reference evidence="14" key="2">
    <citation type="submission" date="2020-04" db="EMBL/GenBank/DDBJ databases">
        <authorList>
            <consortium name="NCBI Genome Project"/>
        </authorList>
    </citation>
    <scope>NUCLEOTIDE SEQUENCE</scope>
    <source>
        <strain evidence="14">CBS 781.70</strain>
    </source>
</reference>
<dbReference type="GO" id="GO:0045275">
    <property type="term" value="C:respiratory chain complex III"/>
    <property type="evidence" value="ECO:0007669"/>
    <property type="project" value="UniProtKB-UniRule"/>
</dbReference>
<dbReference type="PANTHER" id="PTHR12119">
    <property type="entry name" value="UBIQUINOL-CYTOCHROME C REDUCTASE COMPLEX UBIQUINONE-BINDING PROTEIN QP-C"/>
    <property type="match status" value="1"/>
</dbReference>
<dbReference type="SUPFAM" id="SSF81508">
    <property type="entry name" value="Ubiquinone-binding protein QP-C of cytochrome bc1 complex (Ubiquinol-cytochrome c reductase)"/>
    <property type="match status" value="1"/>
</dbReference>
<evidence type="ECO:0000313" key="13">
    <source>
        <dbReference type="Proteomes" id="UP000504638"/>
    </source>
</evidence>
<comment type="similarity">
    <text evidence="2 11">Belongs to the UQCRQ/QCR8 family.</text>
</comment>
<comment type="subunit">
    <text evidence="11">Component of the ubiquinol-cytochrome c oxidoreductase (cytochrome b-c1 complex, complex III, CIII), a multisubunit enzyme composed of 3 respiratory subunits cytochrome b, cytochrome c1 and Rieske protein, 2 core protein subunits, and additional low-molecular weight protein subunits. The complex exists as an obligatory dimer and forms supercomplexes (SCs) in the inner mitochondrial membrane with cytochrome c oxidase (complex IV, CIV).</text>
</comment>
<dbReference type="GO" id="GO:0006122">
    <property type="term" value="P:mitochondrial electron transport, ubiquinol to cytochrome c"/>
    <property type="evidence" value="ECO:0007669"/>
    <property type="project" value="UniProtKB-UniRule"/>
</dbReference>
<dbReference type="Gene3D" id="1.20.5.210">
    <property type="entry name" value="Cytochrome b-c1 complex subunit 8"/>
    <property type="match status" value="1"/>
</dbReference>
<dbReference type="Pfam" id="PF02939">
    <property type="entry name" value="UcrQ"/>
    <property type="match status" value="1"/>
</dbReference>
<keyword evidence="8" id="KW-1133">Transmembrane helix</keyword>
<keyword evidence="6 11" id="KW-0999">Mitochondrion inner membrane</keyword>
<protein>
    <recommendedName>
        <fullName evidence="11">Cytochrome b-c1 complex subunit 8</fullName>
    </recommendedName>
    <alternativeName>
        <fullName evidence="11">Complex III subunit 8</fullName>
    </alternativeName>
</protein>
<dbReference type="GeneID" id="54422326"/>
<evidence type="ECO:0000256" key="6">
    <source>
        <dbReference type="ARBA" id="ARBA00022792"/>
    </source>
</evidence>
<evidence type="ECO:0000256" key="7">
    <source>
        <dbReference type="ARBA" id="ARBA00022982"/>
    </source>
</evidence>
<evidence type="ECO:0000256" key="1">
    <source>
        <dbReference type="ARBA" id="ARBA00004434"/>
    </source>
</evidence>
<dbReference type="FunFam" id="1.20.5.210:FF:000001">
    <property type="entry name" value="Cytochrome b-c1 complex subunit 8"/>
    <property type="match status" value="1"/>
</dbReference>
<evidence type="ECO:0000256" key="5">
    <source>
        <dbReference type="ARBA" id="ARBA00022692"/>
    </source>
</evidence>
<keyword evidence="7 11" id="KW-0249">Electron transport</keyword>
<dbReference type="Proteomes" id="UP000504638">
    <property type="component" value="Unplaced"/>
</dbReference>
<dbReference type="AlphaFoldDB" id="A0A6G1GAX7"/>
<evidence type="ECO:0000256" key="8">
    <source>
        <dbReference type="ARBA" id="ARBA00022989"/>
    </source>
</evidence>